<dbReference type="GO" id="GO:0035438">
    <property type="term" value="F:cyclic-di-GMP binding"/>
    <property type="evidence" value="ECO:0007669"/>
    <property type="project" value="InterPro"/>
</dbReference>
<feature type="domain" description="PilZ" evidence="1">
    <location>
        <begin position="29"/>
        <end position="115"/>
    </location>
</feature>
<dbReference type="InterPro" id="IPR009875">
    <property type="entry name" value="PilZ_domain"/>
</dbReference>
<evidence type="ECO:0000259" key="1">
    <source>
        <dbReference type="Pfam" id="PF07238"/>
    </source>
</evidence>
<evidence type="ECO:0000313" key="2">
    <source>
        <dbReference type="EMBL" id="VAW96407.1"/>
    </source>
</evidence>
<proteinExistence type="predicted"/>
<dbReference type="Pfam" id="PF07238">
    <property type="entry name" value="PilZ"/>
    <property type="match status" value="1"/>
</dbReference>
<sequence>MNQPFMVTLRKGISDRGHGVNQVAVDNDDRRIFPRVPVQARMRVSHSRLGTLEGYSINVSDTGIFLRLSDLPRVPRGAHIGLQMLDSANPGIIFNTRVIHSSDNGLGVAIVDYELDGCRFTLDELRRQWQVSKNDMTYEHPPYAYRQ</sequence>
<gene>
    <name evidence="2" type="ORF">MNBD_GAMMA21-1013</name>
</gene>
<dbReference type="EMBL" id="UOFR01000038">
    <property type="protein sequence ID" value="VAW96407.1"/>
    <property type="molecule type" value="Genomic_DNA"/>
</dbReference>
<organism evidence="2">
    <name type="scientific">hydrothermal vent metagenome</name>
    <dbReference type="NCBI Taxonomy" id="652676"/>
    <lineage>
        <taxon>unclassified sequences</taxon>
        <taxon>metagenomes</taxon>
        <taxon>ecological metagenomes</taxon>
    </lineage>
</organism>
<protein>
    <recommendedName>
        <fullName evidence="1">PilZ domain-containing protein</fullName>
    </recommendedName>
</protein>
<dbReference type="SUPFAM" id="SSF141371">
    <property type="entry name" value="PilZ domain-like"/>
    <property type="match status" value="1"/>
</dbReference>
<dbReference type="AlphaFoldDB" id="A0A3B1A9V8"/>
<name>A0A3B1A9V8_9ZZZZ</name>
<accession>A0A3B1A9V8</accession>
<reference evidence="2" key="1">
    <citation type="submission" date="2018-06" db="EMBL/GenBank/DDBJ databases">
        <authorList>
            <person name="Zhirakovskaya E."/>
        </authorList>
    </citation>
    <scope>NUCLEOTIDE SEQUENCE</scope>
</reference>
<dbReference type="Gene3D" id="2.40.10.220">
    <property type="entry name" value="predicted glycosyltransferase like domains"/>
    <property type="match status" value="1"/>
</dbReference>